<feature type="transmembrane region" description="Helical" evidence="1">
    <location>
        <begin position="43"/>
        <end position="60"/>
    </location>
</feature>
<feature type="domain" description="CAAX prenyl protease 2/Lysostaphin resistance protein A-like" evidence="2">
    <location>
        <begin position="114"/>
        <end position="212"/>
    </location>
</feature>
<dbReference type="Proteomes" id="UP000053523">
    <property type="component" value="Unassembled WGS sequence"/>
</dbReference>
<feature type="transmembrane region" description="Helical" evidence="1">
    <location>
        <begin position="80"/>
        <end position="97"/>
    </location>
</feature>
<feature type="transmembrane region" description="Helical" evidence="1">
    <location>
        <begin position="176"/>
        <end position="194"/>
    </location>
</feature>
<evidence type="ECO:0000259" key="2">
    <source>
        <dbReference type="Pfam" id="PF02517"/>
    </source>
</evidence>
<feature type="transmembrane region" description="Helical" evidence="1">
    <location>
        <begin position="153"/>
        <end position="170"/>
    </location>
</feature>
<keyword evidence="1" id="KW-0812">Transmembrane</keyword>
<feature type="transmembrane region" description="Helical" evidence="1">
    <location>
        <begin position="12"/>
        <end position="31"/>
    </location>
</feature>
<sequence>MIAPHFIKRLGIFIVGLLSAFILSGFASYILQLSNQNSTYKHVWAIIGIIIYLLFIYFAIKLWRNKLRKAKPLVNLKINVLWLAIAIILMLIMYFILSDTQAVNHTNKTYNTTTLVYTFIFYVGFAPIVEETICRGWFLSLFYRKNEEKVDKVINIVGGCIISSYISTMLHGFVDLTTTIPLFINGIIAALLYFRSKSIMLPIIFHLIINLMAWLAMF</sequence>
<dbReference type="AlphaFoldDB" id="A0A2K0AX91"/>
<accession>A0A2K0AX91</accession>
<keyword evidence="1" id="KW-1133">Transmembrane helix</keyword>
<evidence type="ECO:0000256" key="1">
    <source>
        <dbReference type="SAM" id="Phobius"/>
    </source>
</evidence>
<gene>
    <name evidence="3" type="ORF">AL503_002320</name>
</gene>
<dbReference type="InterPro" id="IPR003675">
    <property type="entry name" value="Rce1/LyrA-like_dom"/>
</dbReference>
<dbReference type="EMBL" id="LORN02000007">
    <property type="protein sequence ID" value="PNN29637.1"/>
    <property type="molecule type" value="Genomic_DNA"/>
</dbReference>
<comment type="caution">
    <text evidence="3">The sequence shown here is derived from an EMBL/GenBank/DDBJ whole genome shotgun (WGS) entry which is preliminary data.</text>
</comment>
<name>A0A2K0AX91_STAHA</name>
<evidence type="ECO:0000313" key="4">
    <source>
        <dbReference type="Proteomes" id="UP000053523"/>
    </source>
</evidence>
<organism evidence="3 4">
    <name type="scientific">Staphylococcus haemolyticus</name>
    <dbReference type="NCBI Taxonomy" id="1283"/>
    <lineage>
        <taxon>Bacteria</taxon>
        <taxon>Bacillati</taxon>
        <taxon>Bacillota</taxon>
        <taxon>Bacilli</taxon>
        <taxon>Bacillales</taxon>
        <taxon>Staphylococcaceae</taxon>
        <taxon>Staphylococcus</taxon>
    </lineage>
</organism>
<dbReference type="Pfam" id="PF02517">
    <property type="entry name" value="Rce1-like"/>
    <property type="match status" value="1"/>
</dbReference>
<dbReference type="GO" id="GO:0080120">
    <property type="term" value="P:CAAX-box protein maturation"/>
    <property type="evidence" value="ECO:0007669"/>
    <property type="project" value="UniProtKB-ARBA"/>
</dbReference>
<dbReference type="GO" id="GO:0004175">
    <property type="term" value="F:endopeptidase activity"/>
    <property type="evidence" value="ECO:0007669"/>
    <property type="project" value="UniProtKB-ARBA"/>
</dbReference>
<feature type="transmembrane region" description="Helical" evidence="1">
    <location>
        <begin position="117"/>
        <end position="141"/>
    </location>
</feature>
<keyword evidence="1" id="KW-0472">Membrane</keyword>
<evidence type="ECO:0000313" key="3">
    <source>
        <dbReference type="EMBL" id="PNN29637.1"/>
    </source>
</evidence>
<protein>
    <recommendedName>
        <fullName evidence="2">CAAX prenyl protease 2/Lysostaphin resistance protein A-like domain-containing protein</fullName>
    </recommendedName>
</protein>
<feature type="transmembrane region" description="Helical" evidence="1">
    <location>
        <begin position="199"/>
        <end position="217"/>
    </location>
</feature>
<reference evidence="3 4" key="1">
    <citation type="submission" date="2017-12" db="EMBL/GenBank/DDBJ databases">
        <title>FDA dAtabase for Regulatory Grade micrObial Sequences (FDA-ARGOS): Supporting development and validation of Infectious Disease Dx tests.</title>
        <authorList>
            <person name="Hoffmann M."/>
            <person name="Allard M."/>
            <person name="Evans P."/>
            <person name="Brown E."/>
            <person name="Tallon L."/>
            <person name="Sadzewicz L."/>
            <person name="Sengamalay N."/>
            <person name="Ott S."/>
            <person name="Godinez A."/>
            <person name="Nagaraj S."/>
            <person name="Vavikolanu K."/>
            <person name="Aluvathingal J."/>
            <person name="Nadendla S."/>
            <person name="Sichtig H."/>
        </authorList>
    </citation>
    <scope>NUCLEOTIDE SEQUENCE [LARGE SCALE GENOMIC DNA]</scope>
    <source>
        <strain evidence="3 4">FDAARGOS_148</strain>
    </source>
</reference>
<proteinExistence type="predicted"/>